<evidence type="ECO:0000256" key="6">
    <source>
        <dbReference type="ARBA" id="ARBA00022729"/>
    </source>
</evidence>
<dbReference type="Proteomes" id="UP001168575">
    <property type="component" value="Unassembled WGS sequence"/>
</dbReference>
<evidence type="ECO:0000256" key="4">
    <source>
        <dbReference type="ARBA" id="ARBA00022452"/>
    </source>
</evidence>
<keyword evidence="10" id="KW-0998">Cell outer membrane</keyword>
<evidence type="ECO:0000313" key="14">
    <source>
        <dbReference type="Proteomes" id="UP001168575"/>
    </source>
</evidence>
<dbReference type="EMBL" id="JAUMVS010000179">
    <property type="protein sequence ID" value="MDO4842462.1"/>
    <property type="molecule type" value="Genomic_DNA"/>
</dbReference>
<dbReference type="CDD" id="cd00342">
    <property type="entry name" value="gram_neg_porins"/>
    <property type="match status" value="1"/>
</dbReference>
<accession>A0AA43RMQ1</accession>
<dbReference type="InterPro" id="IPR050298">
    <property type="entry name" value="Gram-neg_bact_OMP"/>
</dbReference>
<protein>
    <submittedName>
        <fullName evidence="13">Porin</fullName>
    </submittedName>
</protein>
<evidence type="ECO:0000256" key="1">
    <source>
        <dbReference type="ARBA" id="ARBA00004571"/>
    </source>
</evidence>
<evidence type="ECO:0000256" key="8">
    <source>
        <dbReference type="ARBA" id="ARBA00023114"/>
    </source>
</evidence>
<dbReference type="InterPro" id="IPR002299">
    <property type="entry name" value="Porin_Neis"/>
</dbReference>
<dbReference type="GO" id="GO:0015288">
    <property type="term" value="F:porin activity"/>
    <property type="evidence" value="ECO:0007669"/>
    <property type="project" value="UniProtKB-KW"/>
</dbReference>
<keyword evidence="9" id="KW-0472">Membrane</keyword>
<evidence type="ECO:0000256" key="3">
    <source>
        <dbReference type="ARBA" id="ARBA00022448"/>
    </source>
</evidence>
<keyword evidence="6 11" id="KW-0732">Signal</keyword>
<evidence type="ECO:0000256" key="9">
    <source>
        <dbReference type="ARBA" id="ARBA00023136"/>
    </source>
</evidence>
<evidence type="ECO:0000256" key="5">
    <source>
        <dbReference type="ARBA" id="ARBA00022692"/>
    </source>
</evidence>
<keyword evidence="8" id="KW-0626">Porin</keyword>
<dbReference type="GO" id="GO:0006811">
    <property type="term" value="P:monoatomic ion transport"/>
    <property type="evidence" value="ECO:0007669"/>
    <property type="project" value="UniProtKB-KW"/>
</dbReference>
<feature type="chain" id="PRO_5041250404" evidence="11">
    <location>
        <begin position="21"/>
        <end position="276"/>
    </location>
</feature>
<comment type="caution">
    <text evidence="13">The sequence shown here is derived from an EMBL/GenBank/DDBJ whole genome shotgun (WGS) entry which is preliminary data.</text>
</comment>
<evidence type="ECO:0000256" key="7">
    <source>
        <dbReference type="ARBA" id="ARBA00023065"/>
    </source>
</evidence>
<reference evidence="13" key="1">
    <citation type="submission" date="2023-07" db="EMBL/GenBank/DDBJ databases">
        <title>Between Cages and Wild: Unraveling the Impact of Captivity on Animal Microbiomes and Antimicrobial Resistance.</title>
        <authorList>
            <person name="Schmartz G.P."/>
            <person name="Rehner J."/>
            <person name="Schuff M.J."/>
            <person name="Becker S.L."/>
            <person name="Kravczyk M."/>
            <person name="Gurevich A."/>
            <person name="Francke R."/>
            <person name="Mueller R."/>
            <person name="Keller V."/>
            <person name="Keller A."/>
        </authorList>
    </citation>
    <scope>NUCLEOTIDE SEQUENCE</scope>
    <source>
        <strain evidence="13">S12M_St_49</strain>
    </source>
</reference>
<dbReference type="GO" id="GO:0009279">
    <property type="term" value="C:cell outer membrane"/>
    <property type="evidence" value="ECO:0007669"/>
    <property type="project" value="UniProtKB-SubCell"/>
</dbReference>
<dbReference type="PANTHER" id="PTHR34501">
    <property type="entry name" value="PROTEIN YDDL-RELATED"/>
    <property type="match status" value="1"/>
</dbReference>
<dbReference type="InterPro" id="IPR023614">
    <property type="entry name" value="Porin_dom_sf"/>
</dbReference>
<organism evidence="13 14">
    <name type="scientific">Phoenicibacter congonensis</name>
    <dbReference type="NCBI Taxonomy" id="1944646"/>
    <lineage>
        <taxon>Bacteria</taxon>
        <taxon>Bacillati</taxon>
        <taxon>Actinomycetota</taxon>
        <taxon>Coriobacteriia</taxon>
        <taxon>Eggerthellales</taxon>
        <taxon>Eggerthellaceae</taxon>
        <taxon>Phoenicibacter</taxon>
    </lineage>
</organism>
<evidence type="ECO:0000256" key="10">
    <source>
        <dbReference type="ARBA" id="ARBA00023237"/>
    </source>
</evidence>
<dbReference type="InterPro" id="IPR033900">
    <property type="entry name" value="Gram_neg_porin_domain"/>
</dbReference>
<dbReference type="PANTHER" id="PTHR34501:SF9">
    <property type="entry name" value="MAJOR OUTER MEMBRANE PROTEIN P.IA"/>
    <property type="match status" value="1"/>
</dbReference>
<dbReference type="PROSITE" id="PS51257">
    <property type="entry name" value="PROKAR_LIPOPROTEIN"/>
    <property type="match status" value="1"/>
</dbReference>
<dbReference type="AlphaFoldDB" id="A0AA43RMQ1"/>
<dbReference type="PRINTS" id="PR00184">
    <property type="entry name" value="NEISSPPORIN"/>
</dbReference>
<keyword evidence="5" id="KW-0812">Transmembrane</keyword>
<sequence length="276" mass="29423">MKKRFLYTLVLGLLAGSACAQTNVTIYGQVDTGIIKETGSDTRMGNNENSVIGFKGTEDLGSGAKAVFRLEQRFNGNDGTKYADNNALDKLQGSDGAEWQGAAYVGLASDGAGTVTLGRVNDIAIENYGAVDPFAYLSVGIAGSGVNLLYAEQIPNTIRYDSPEMAGLSISASYTLGKDTHPKGYYHSYGNDGFAVGLKYANGGLWMTANYDRQADSDKSWLWNAGIGYTYEGFTATAGYQGTSVKSAAADVLEIDSNSIRQKDWIIGLVYETGPH</sequence>
<dbReference type="GO" id="GO:0046930">
    <property type="term" value="C:pore complex"/>
    <property type="evidence" value="ECO:0007669"/>
    <property type="project" value="UniProtKB-KW"/>
</dbReference>
<evidence type="ECO:0000256" key="2">
    <source>
        <dbReference type="ARBA" id="ARBA00011233"/>
    </source>
</evidence>
<dbReference type="Pfam" id="PF13609">
    <property type="entry name" value="Porin_4"/>
    <property type="match status" value="1"/>
</dbReference>
<evidence type="ECO:0000259" key="12">
    <source>
        <dbReference type="Pfam" id="PF13609"/>
    </source>
</evidence>
<proteinExistence type="predicted"/>
<feature type="domain" description="Porin" evidence="12">
    <location>
        <begin position="9"/>
        <end position="276"/>
    </location>
</feature>
<evidence type="ECO:0000313" key="13">
    <source>
        <dbReference type="EMBL" id="MDO4842462.1"/>
    </source>
</evidence>
<keyword evidence="7" id="KW-0406">Ion transport</keyword>
<keyword evidence="4" id="KW-1134">Transmembrane beta strand</keyword>
<comment type="subunit">
    <text evidence="2">Homotrimer.</text>
</comment>
<comment type="subcellular location">
    <subcellularLocation>
        <location evidence="1">Cell outer membrane</location>
        <topology evidence="1">Multi-pass membrane protein</topology>
    </subcellularLocation>
</comment>
<feature type="signal peptide" evidence="11">
    <location>
        <begin position="1"/>
        <end position="20"/>
    </location>
</feature>
<feature type="non-terminal residue" evidence="13">
    <location>
        <position position="276"/>
    </location>
</feature>
<dbReference type="Gene3D" id="2.40.160.10">
    <property type="entry name" value="Porin"/>
    <property type="match status" value="1"/>
</dbReference>
<gene>
    <name evidence="13" type="ORF">Q3982_07295</name>
</gene>
<dbReference type="SUPFAM" id="SSF56935">
    <property type="entry name" value="Porins"/>
    <property type="match status" value="1"/>
</dbReference>
<name>A0AA43RMQ1_9ACTN</name>
<evidence type="ECO:0000256" key="11">
    <source>
        <dbReference type="SAM" id="SignalP"/>
    </source>
</evidence>
<keyword evidence="14" id="KW-1185">Reference proteome</keyword>
<keyword evidence="3" id="KW-0813">Transport</keyword>